<dbReference type="AlphaFoldDB" id="A0A166SFX9"/>
<evidence type="ECO:0000313" key="2">
    <source>
        <dbReference type="Proteomes" id="UP000076532"/>
    </source>
</evidence>
<proteinExistence type="predicted"/>
<sequence length="232" mass="25406">MTVFQLPRPQLHISNLPIGEFVSHRIHKGSRLPSAPRPSSPYEKHSLNGNAALAQGRVCAGTSYPASKCGGTILRGGDEEVESVLKRNALIDGKHGYSLVARCFPSFSFPFPPRSPPFPSAILAPHHLADPLIDGLRISRFHPEGHLFAAKAMRWRGIAYPSVTLVSNPRTVRLESECAAVMRYATIKPGASTKSLGRERAQEAEGVHDSKEAFGHRLIWGPWGQEEELECS</sequence>
<evidence type="ECO:0000313" key="1">
    <source>
        <dbReference type="EMBL" id="KZP29402.1"/>
    </source>
</evidence>
<organism evidence="1 2">
    <name type="scientific">Athelia psychrophila</name>
    <dbReference type="NCBI Taxonomy" id="1759441"/>
    <lineage>
        <taxon>Eukaryota</taxon>
        <taxon>Fungi</taxon>
        <taxon>Dikarya</taxon>
        <taxon>Basidiomycota</taxon>
        <taxon>Agaricomycotina</taxon>
        <taxon>Agaricomycetes</taxon>
        <taxon>Agaricomycetidae</taxon>
        <taxon>Atheliales</taxon>
        <taxon>Atheliaceae</taxon>
        <taxon>Athelia</taxon>
    </lineage>
</organism>
<dbReference type="EMBL" id="KV417498">
    <property type="protein sequence ID" value="KZP29402.1"/>
    <property type="molecule type" value="Genomic_DNA"/>
</dbReference>
<name>A0A166SFX9_9AGAM</name>
<dbReference type="Proteomes" id="UP000076532">
    <property type="component" value="Unassembled WGS sequence"/>
</dbReference>
<accession>A0A166SFX9</accession>
<protein>
    <submittedName>
        <fullName evidence="1">Uncharacterized protein</fullName>
    </submittedName>
</protein>
<keyword evidence="2" id="KW-1185">Reference proteome</keyword>
<reference evidence="1 2" key="1">
    <citation type="journal article" date="2016" name="Mol. Biol. Evol.">
        <title>Comparative Genomics of Early-Diverging Mushroom-Forming Fungi Provides Insights into the Origins of Lignocellulose Decay Capabilities.</title>
        <authorList>
            <person name="Nagy L.G."/>
            <person name="Riley R."/>
            <person name="Tritt A."/>
            <person name="Adam C."/>
            <person name="Daum C."/>
            <person name="Floudas D."/>
            <person name="Sun H."/>
            <person name="Yadav J.S."/>
            <person name="Pangilinan J."/>
            <person name="Larsson K.H."/>
            <person name="Matsuura K."/>
            <person name="Barry K."/>
            <person name="Labutti K."/>
            <person name="Kuo R."/>
            <person name="Ohm R.A."/>
            <person name="Bhattacharya S.S."/>
            <person name="Shirouzu T."/>
            <person name="Yoshinaga Y."/>
            <person name="Martin F.M."/>
            <person name="Grigoriev I.V."/>
            <person name="Hibbett D.S."/>
        </authorList>
    </citation>
    <scope>NUCLEOTIDE SEQUENCE [LARGE SCALE GENOMIC DNA]</scope>
    <source>
        <strain evidence="1 2">CBS 109695</strain>
    </source>
</reference>
<gene>
    <name evidence="1" type="ORF">FIBSPDRAFT_884840</name>
</gene>